<dbReference type="AlphaFoldDB" id="A0AAD5MEE5"/>
<dbReference type="Proteomes" id="UP001196413">
    <property type="component" value="Unassembled WGS sequence"/>
</dbReference>
<proteinExistence type="predicted"/>
<keyword evidence="2" id="KW-1185">Reference proteome</keyword>
<dbReference type="InterPro" id="IPR035127">
    <property type="entry name" value="SL4P"/>
</dbReference>
<accession>A0AAD5MEE5</accession>
<name>A0AAD5MEE5_PARTN</name>
<dbReference type="EMBL" id="JAHQIW010002789">
    <property type="protein sequence ID" value="KAJ1356345.1"/>
    <property type="molecule type" value="Genomic_DNA"/>
</dbReference>
<protein>
    <submittedName>
        <fullName evidence="1">Uncharacterized protein</fullName>
    </submittedName>
</protein>
<evidence type="ECO:0000313" key="1">
    <source>
        <dbReference type="EMBL" id="KAJ1356345.1"/>
    </source>
</evidence>
<dbReference type="Pfam" id="PF17618">
    <property type="entry name" value="SL4P"/>
    <property type="match status" value="1"/>
</dbReference>
<gene>
    <name evidence="1" type="ORF">KIN20_014045</name>
</gene>
<comment type="caution">
    <text evidence="1">The sequence shown here is derived from an EMBL/GenBank/DDBJ whole genome shotgun (WGS) entry which is preliminary data.</text>
</comment>
<organism evidence="1 2">
    <name type="scientific">Parelaphostrongylus tenuis</name>
    <name type="common">Meningeal worm</name>
    <dbReference type="NCBI Taxonomy" id="148309"/>
    <lineage>
        <taxon>Eukaryota</taxon>
        <taxon>Metazoa</taxon>
        <taxon>Ecdysozoa</taxon>
        <taxon>Nematoda</taxon>
        <taxon>Chromadorea</taxon>
        <taxon>Rhabditida</taxon>
        <taxon>Rhabditina</taxon>
        <taxon>Rhabditomorpha</taxon>
        <taxon>Strongyloidea</taxon>
        <taxon>Metastrongylidae</taxon>
        <taxon>Parelaphostrongylus</taxon>
    </lineage>
</organism>
<reference evidence="1" key="1">
    <citation type="submission" date="2021-06" db="EMBL/GenBank/DDBJ databases">
        <title>Parelaphostrongylus tenuis whole genome reference sequence.</title>
        <authorList>
            <person name="Garwood T.J."/>
            <person name="Larsen P.A."/>
            <person name="Fountain-Jones N.M."/>
            <person name="Garbe J.R."/>
            <person name="Macchietto M.G."/>
            <person name="Kania S.A."/>
            <person name="Gerhold R.W."/>
            <person name="Richards J.E."/>
            <person name="Wolf T.M."/>
        </authorList>
    </citation>
    <scope>NUCLEOTIDE SEQUENCE</scope>
    <source>
        <strain evidence="1">MNPRO001-30</strain>
        <tissue evidence="1">Meninges</tissue>
    </source>
</reference>
<sequence>MMINSTGKNLKSFEISPIIKTRFSVTYKDQDDLYRLFKEKLKELGIPPETVYNLDYDGTHEEINDAERLSELADNHGEVQLYVRDCNEYVNSFEDSTDDPHRESCHKGKTSERSHCHKERFDNSDRSRRSPRSMDGDFVCSHPEYYTSNRDCFCTCHQQHPGYFSGTMFYPYSYYNSPYSPMHFYMNPHF</sequence>
<evidence type="ECO:0000313" key="2">
    <source>
        <dbReference type="Proteomes" id="UP001196413"/>
    </source>
</evidence>